<dbReference type="RefSeq" id="WP_098194382.1">
    <property type="nucleotide sequence ID" value="NZ_CP023777.1"/>
</dbReference>
<reference evidence="1 2" key="1">
    <citation type="submission" date="2017-10" db="EMBL/GenBank/DDBJ databases">
        <title>Paenichitinophaga pekingensis gen. nov., sp. nov., isolated from activated sludge.</title>
        <authorList>
            <person name="Jin D."/>
            <person name="Kong X."/>
            <person name="Deng Y."/>
            <person name="Bai Z."/>
        </authorList>
    </citation>
    <scope>NUCLEOTIDE SEQUENCE [LARGE SCALE GENOMIC DNA]</scope>
    <source>
        <strain evidence="1 2">13</strain>
    </source>
</reference>
<dbReference type="AlphaFoldDB" id="A0A291QVP9"/>
<organism evidence="1 2">
    <name type="scientific">Chitinophaga caeni</name>
    <dbReference type="NCBI Taxonomy" id="2029983"/>
    <lineage>
        <taxon>Bacteria</taxon>
        <taxon>Pseudomonadati</taxon>
        <taxon>Bacteroidota</taxon>
        <taxon>Chitinophagia</taxon>
        <taxon>Chitinophagales</taxon>
        <taxon>Chitinophagaceae</taxon>
        <taxon>Chitinophaga</taxon>
    </lineage>
</organism>
<evidence type="ECO:0000313" key="2">
    <source>
        <dbReference type="Proteomes" id="UP000220133"/>
    </source>
</evidence>
<accession>A0A291QVP9</accession>
<dbReference type="EMBL" id="CP023777">
    <property type="protein sequence ID" value="ATL48005.1"/>
    <property type="molecule type" value="Genomic_DNA"/>
</dbReference>
<keyword evidence="2" id="KW-1185">Reference proteome</keyword>
<proteinExistence type="predicted"/>
<dbReference type="Pfam" id="PF18845">
    <property type="entry name" value="baeRF_family3"/>
    <property type="match status" value="1"/>
</dbReference>
<dbReference type="InterPro" id="IPR041289">
    <property type="entry name" value="Bact_RF_family3"/>
</dbReference>
<protein>
    <submittedName>
        <fullName evidence="1">Uncharacterized protein</fullName>
    </submittedName>
</protein>
<gene>
    <name evidence="1" type="ORF">COR50_12980</name>
</gene>
<dbReference type="KEGG" id="cbae:COR50_12980"/>
<dbReference type="Proteomes" id="UP000220133">
    <property type="component" value="Chromosome"/>
</dbReference>
<name>A0A291QVP9_9BACT</name>
<evidence type="ECO:0000313" key="1">
    <source>
        <dbReference type="EMBL" id="ATL48005.1"/>
    </source>
</evidence>
<sequence>MKELLALLMQQKDVPAVTIMLPTHRTHPDNLQDEIQLKNLIKTAEEQLYEKYEKRTVWPILEHLQAIESDINRDYNLDALIIYATPTFAKLVKLATEVTARVVIGDSFDVRPVYKAMQQVEHYYIISISMQKIRLLEAFNNKLVQEFSNKDFPFENTQYYTSDPIRKGQGNVEDKYLMEYFNVADKRFKTYYYNNPLPVVLAGDSWNLSHYPHQMDIKDIVMGTLEGSYDHTDPGELVRMVYPVVSQVIKDRQSAYLHQIEAGQRAQRVMDDLNDIYRAATGGNAESLYLERDFFQPGRIKDGLISVSQEKDAPDVVLDLVDAVAKSGGNVVFMDPGTLSIYNGVALVTRY</sequence>
<dbReference type="OrthoDB" id="4393931at2"/>